<accession>A0A1B4LEI3</accession>
<reference evidence="3 4" key="1">
    <citation type="submission" date="2015-12" db="EMBL/GenBank/DDBJ databases">
        <title>Diversity of Burkholderia near neighbor genomes.</title>
        <authorList>
            <person name="Sahl J."/>
            <person name="Wagner D."/>
            <person name="Keim P."/>
        </authorList>
    </citation>
    <scope>NUCLEOTIDE SEQUENCE [LARGE SCALE GENOMIC DNA]</scope>
    <source>
        <strain evidence="3 4">MSMB0783</strain>
    </source>
</reference>
<feature type="compositionally biased region" description="Basic residues" evidence="1">
    <location>
        <begin position="433"/>
        <end position="442"/>
    </location>
</feature>
<dbReference type="AlphaFoldDB" id="A0A1B4LEI3"/>
<dbReference type="InterPro" id="IPR001584">
    <property type="entry name" value="Integrase_cat-core"/>
</dbReference>
<feature type="region of interest" description="Disordered" evidence="1">
    <location>
        <begin position="426"/>
        <end position="524"/>
    </location>
</feature>
<dbReference type="PANTHER" id="PTHR35004">
    <property type="entry name" value="TRANSPOSASE RV3428C-RELATED"/>
    <property type="match status" value="1"/>
</dbReference>
<dbReference type="Proteomes" id="UP000243680">
    <property type="component" value="Chromosome 1"/>
</dbReference>
<feature type="compositionally biased region" description="Basic and acidic residues" evidence="1">
    <location>
        <begin position="509"/>
        <end position="524"/>
    </location>
</feature>
<evidence type="ECO:0000256" key="1">
    <source>
        <dbReference type="SAM" id="MobiDB-lite"/>
    </source>
</evidence>
<gene>
    <name evidence="3" type="ORF">WJ35_11370</name>
</gene>
<dbReference type="PROSITE" id="PS50994">
    <property type="entry name" value="INTEGRASE"/>
    <property type="match status" value="1"/>
</dbReference>
<evidence type="ECO:0000313" key="4">
    <source>
        <dbReference type="Proteomes" id="UP000243680"/>
    </source>
</evidence>
<evidence type="ECO:0000259" key="2">
    <source>
        <dbReference type="PROSITE" id="PS50994"/>
    </source>
</evidence>
<name>A0A1B4LEI3_9BURK</name>
<proteinExistence type="predicted"/>
<evidence type="ECO:0000313" key="3">
    <source>
        <dbReference type="EMBL" id="AOJ75596.1"/>
    </source>
</evidence>
<dbReference type="InterPro" id="IPR036397">
    <property type="entry name" value="RNaseH_sf"/>
</dbReference>
<dbReference type="InterPro" id="IPR015378">
    <property type="entry name" value="Transposase-like_Mu_C"/>
</dbReference>
<dbReference type="Pfam" id="PF00665">
    <property type="entry name" value="rve"/>
    <property type="match status" value="1"/>
</dbReference>
<dbReference type="EMBL" id="CP013420">
    <property type="protein sequence ID" value="AOJ75596.1"/>
    <property type="molecule type" value="Genomic_DNA"/>
</dbReference>
<dbReference type="InterPro" id="IPR012337">
    <property type="entry name" value="RNaseH-like_sf"/>
</dbReference>
<feature type="domain" description="Integrase catalytic" evidence="2">
    <location>
        <begin position="86"/>
        <end position="296"/>
    </location>
</feature>
<feature type="compositionally biased region" description="Basic and acidic residues" evidence="1">
    <location>
        <begin position="443"/>
        <end position="457"/>
    </location>
</feature>
<organism evidence="3 4">
    <name type="scientific">Burkholderia ubonensis</name>
    <dbReference type="NCBI Taxonomy" id="101571"/>
    <lineage>
        <taxon>Bacteria</taxon>
        <taxon>Pseudomonadati</taxon>
        <taxon>Pseudomonadota</taxon>
        <taxon>Betaproteobacteria</taxon>
        <taxon>Burkholderiales</taxon>
        <taxon>Burkholderiaceae</taxon>
        <taxon>Burkholderia</taxon>
        <taxon>Burkholderia cepacia complex</taxon>
    </lineage>
</organism>
<dbReference type="Gene3D" id="3.30.420.10">
    <property type="entry name" value="Ribonuclease H-like superfamily/Ribonuclease H"/>
    <property type="match status" value="1"/>
</dbReference>
<dbReference type="GO" id="GO:0003676">
    <property type="term" value="F:nucleic acid binding"/>
    <property type="evidence" value="ECO:0007669"/>
    <property type="project" value="InterPro"/>
</dbReference>
<dbReference type="Pfam" id="PF09299">
    <property type="entry name" value="Mu-transpos_C"/>
    <property type="match status" value="1"/>
</dbReference>
<sequence length="524" mass="59530">MPEKLSELIDQGIEKIYLTPQRESARETLDWVQLQIEYENRRRAPVDALPPVSRRMLNRALSRIDRYAVLKARYGERYAQEATRIYGKGPACTHPLERVEVDHTPLDVQVVDSVTGLLLGRPWITVMIDGYSRMIVGMHISFRHPSVRSVLRCLKHAILPKTYLKERFPKISGEWSAYGLIQELVCDNGLEFHAQDLEAACAELGTHVIYCPTRSPQMKGRIERFLKTLNYGFVHLQPGTTFAKYDKRHAYDSDSTAVLTLEALLEIIHRWIVDVYSVTFHRGIQCTPKQKWDDGVRTFPPRLPPSADIVNVYLGNSYKRRLTKNGIEVHSLQYASPALQDLRRRCGDIDVCIRTDPDNLGSIFVFDEEAQRYIEAKSTSPEYAEGITAEQHRSMLSKARSDYASSPVRLGLLAAKAALRVDTAQIMEAGRSPRGKPKRAKAPKTDRELMVQLEETRQIQLPLEPESDEPSHEDRPPEDVNGDGEVPLFPVRRGAGFAQASEIAMRSDQSSDRPRAEFGQERAR</sequence>
<protein>
    <recommendedName>
        <fullName evidence="2">Integrase catalytic domain-containing protein</fullName>
    </recommendedName>
</protein>
<dbReference type="GO" id="GO:0015074">
    <property type="term" value="P:DNA integration"/>
    <property type="evidence" value="ECO:0007669"/>
    <property type="project" value="InterPro"/>
</dbReference>
<feature type="compositionally biased region" description="Basic and acidic residues" evidence="1">
    <location>
        <begin position="469"/>
        <end position="478"/>
    </location>
</feature>
<dbReference type="SUPFAM" id="SSF53098">
    <property type="entry name" value="Ribonuclease H-like"/>
    <property type="match status" value="1"/>
</dbReference>